<feature type="compositionally biased region" description="Polar residues" evidence="1">
    <location>
        <begin position="14"/>
        <end position="30"/>
    </location>
</feature>
<name>A0AAD7SYC1_9TELE</name>
<keyword evidence="3" id="KW-1185">Reference proteome</keyword>
<accession>A0AAD7SYC1</accession>
<dbReference type="EMBL" id="JAINUG010000025">
    <property type="protein sequence ID" value="KAJ8410920.1"/>
    <property type="molecule type" value="Genomic_DNA"/>
</dbReference>
<evidence type="ECO:0000256" key="1">
    <source>
        <dbReference type="SAM" id="MobiDB-lite"/>
    </source>
</evidence>
<proteinExistence type="predicted"/>
<protein>
    <submittedName>
        <fullName evidence="2">Uncharacterized protein</fullName>
    </submittedName>
</protein>
<organism evidence="2 3">
    <name type="scientific">Aldrovandia affinis</name>
    <dbReference type="NCBI Taxonomy" id="143900"/>
    <lineage>
        <taxon>Eukaryota</taxon>
        <taxon>Metazoa</taxon>
        <taxon>Chordata</taxon>
        <taxon>Craniata</taxon>
        <taxon>Vertebrata</taxon>
        <taxon>Euteleostomi</taxon>
        <taxon>Actinopterygii</taxon>
        <taxon>Neopterygii</taxon>
        <taxon>Teleostei</taxon>
        <taxon>Notacanthiformes</taxon>
        <taxon>Halosauridae</taxon>
        <taxon>Aldrovandia</taxon>
    </lineage>
</organism>
<sequence>MRRGVLPVRRLRGESNTQDNAEQPATSHIHTPNFGITMCSDFTRKHNVLKPPVNWKEGTKETERIDKIAQ</sequence>
<dbReference type="AlphaFoldDB" id="A0AAD7SYC1"/>
<gene>
    <name evidence="2" type="ORF">AAFF_G00188770</name>
</gene>
<comment type="caution">
    <text evidence="2">The sequence shown here is derived from an EMBL/GenBank/DDBJ whole genome shotgun (WGS) entry which is preliminary data.</text>
</comment>
<evidence type="ECO:0000313" key="3">
    <source>
        <dbReference type="Proteomes" id="UP001221898"/>
    </source>
</evidence>
<feature type="region of interest" description="Disordered" evidence="1">
    <location>
        <begin position="1"/>
        <end position="32"/>
    </location>
</feature>
<evidence type="ECO:0000313" key="2">
    <source>
        <dbReference type="EMBL" id="KAJ8410920.1"/>
    </source>
</evidence>
<dbReference type="Proteomes" id="UP001221898">
    <property type="component" value="Unassembled WGS sequence"/>
</dbReference>
<reference evidence="2" key="1">
    <citation type="journal article" date="2023" name="Science">
        <title>Genome structures resolve the early diversification of teleost fishes.</title>
        <authorList>
            <person name="Parey E."/>
            <person name="Louis A."/>
            <person name="Montfort J."/>
            <person name="Bouchez O."/>
            <person name="Roques C."/>
            <person name="Iampietro C."/>
            <person name="Lluch J."/>
            <person name="Castinel A."/>
            <person name="Donnadieu C."/>
            <person name="Desvignes T."/>
            <person name="Floi Bucao C."/>
            <person name="Jouanno E."/>
            <person name="Wen M."/>
            <person name="Mejri S."/>
            <person name="Dirks R."/>
            <person name="Jansen H."/>
            <person name="Henkel C."/>
            <person name="Chen W.J."/>
            <person name="Zahm M."/>
            <person name="Cabau C."/>
            <person name="Klopp C."/>
            <person name="Thompson A.W."/>
            <person name="Robinson-Rechavi M."/>
            <person name="Braasch I."/>
            <person name="Lecointre G."/>
            <person name="Bobe J."/>
            <person name="Postlethwait J.H."/>
            <person name="Berthelot C."/>
            <person name="Roest Crollius H."/>
            <person name="Guiguen Y."/>
        </authorList>
    </citation>
    <scope>NUCLEOTIDE SEQUENCE</scope>
    <source>
        <strain evidence="2">NC1722</strain>
    </source>
</reference>